<name>A0A1N7RT88_9BURK</name>
<dbReference type="Proteomes" id="UP000195569">
    <property type="component" value="Unassembled WGS sequence"/>
</dbReference>
<organism evidence="1 2">
    <name type="scientific">Paraburkholderia piptadeniae</name>
    <dbReference type="NCBI Taxonomy" id="1701573"/>
    <lineage>
        <taxon>Bacteria</taxon>
        <taxon>Pseudomonadati</taxon>
        <taxon>Pseudomonadota</taxon>
        <taxon>Betaproteobacteria</taxon>
        <taxon>Burkholderiales</taxon>
        <taxon>Burkholderiaceae</taxon>
        <taxon>Paraburkholderia</taxon>
    </lineage>
</organism>
<accession>A0A1N7RT88</accession>
<comment type="caution">
    <text evidence="1">The sequence shown here is derived from an EMBL/GenBank/DDBJ whole genome shotgun (WGS) entry which is preliminary data.</text>
</comment>
<sequence length="54" mass="6090">MSANVSIDERSLVVDFYCVNRVFEYLNQGLTLNSQVPSQDIHDKPTLGIIQMSC</sequence>
<reference evidence="1" key="1">
    <citation type="submission" date="2016-12" db="EMBL/GenBank/DDBJ databases">
        <authorList>
            <person name="Moulin L."/>
        </authorList>
    </citation>
    <scope>NUCLEOTIDE SEQUENCE [LARGE SCALE GENOMIC DNA]</scope>
    <source>
        <strain evidence="1">STM 7183</strain>
    </source>
</reference>
<proteinExistence type="predicted"/>
<keyword evidence="2" id="KW-1185">Reference proteome</keyword>
<evidence type="ECO:0000313" key="2">
    <source>
        <dbReference type="Proteomes" id="UP000195569"/>
    </source>
</evidence>
<dbReference type="AlphaFoldDB" id="A0A1N7RT88"/>
<evidence type="ECO:0000313" key="1">
    <source>
        <dbReference type="EMBL" id="SIT37892.1"/>
    </source>
</evidence>
<dbReference type="EMBL" id="CYGY02000014">
    <property type="protein sequence ID" value="SIT37892.1"/>
    <property type="molecule type" value="Genomic_DNA"/>
</dbReference>
<gene>
    <name evidence="1" type="ORF">BN2476_140065</name>
</gene>
<protein>
    <submittedName>
        <fullName evidence="1">Uncharacterized protein</fullName>
    </submittedName>
</protein>